<keyword evidence="4" id="KW-0288">FMN</keyword>
<feature type="non-terminal residue" evidence="7">
    <location>
        <position position="199"/>
    </location>
</feature>
<protein>
    <recommendedName>
        <fullName evidence="6">Nitroreductase domain-containing protein</fullName>
    </recommendedName>
</protein>
<dbReference type="InterPro" id="IPR000415">
    <property type="entry name" value="Nitroreductase-like"/>
</dbReference>
<evidence type="ECO:0000256" key="5">
    <source>
        <dbReference type="ARBA" id="ARBA00023002"/>
    </source>
</evidence>
<comment type="cofactor">
    <cofactor evidence="1">
        <name>FMN</name>
        <dbReference type="ChEBI" id="CHEBI:58210"/>
    </cofactor>
</comment>
<comment type="similarity">
    <text evidence="2">Belongs to the nitroreductase family.</text>
</comment>
<dbReference type="InterPro" id="IPR029479">
    <property type="entry name" value="Nitroreductase"/>
</dbReference>
<evidence type="ECO:0000259" key="6">
    <source>
        <dbReference type="Pfam" id="PF00881"/>
    </source>
</evidence>
<evidence type="ECO:0000256" key="2">
    <source>
        <dbReference type="ARBA" id="ARBA00007118"/>
    </source>
</evidence>
<dbReference type="PANTHER" id="PTHR43673:SF2">
    <property type="entry name" value="NITROREDUCTASE"/>
    <property type="match status" value="1"/>
</dbReference>
<dbReference type="SUPFAM" id="SSF55469">
    <property type="entry name" value="FMN-dependent nitroreductase-like"/>
    <property type="match status" value="1"/>
</dbReference>
<dbReference type="Pfam" id="PF00881">
    <property type="entry name" value="Nitroreductase"/>
    <property type="match status" value="1"/>
</dbReference>
<evidence type="ECO:0000256" key="4">
    <source>
        <dbReference type="ARBA" id="ARBA00022643"/>
    </source>
</evidence>
<gene>
    <name evidence="7" type="ORF">METZ01_LOCUS5593</name>
</gene>
<dbReference type="GO" id="GO:0016491">
    <property type="term" value="F:oxidoreductase activity"/>
    <property type="evidence" value="ECO:0007669"/>
    <property type="project" value="UniProtKB-KW"/>
</dbReference>
<dbReference type="EMBL" id="UINC01000291">
    <property type="protein sequence ID" value="SUZ52739.1"/>
    <property type="molecule type" value="Genomic_DNA"/>
</dbReference>
<dbReference type="AlphaFoldDB" id="A0A381NEB7"/>
<evidence type="ECO:0000313" key="7">
    <source>
        <dbReference type="EMBL" id="SUZ52739.1"/>
    </source>
</evidence>
<evidence type="ECO:0000256" key="3">
    <source>
        <dbReference type="ARBA" id="ARBA00022630"/>
    </source>
</evidence>
<keyword evidence="5" id="KW-0560">Oxidoreductase</keyword>
<dbReference type="PANTHER" id="PTHR43673">
    <property type="entry name" value="NAD(P)H NITROREDUCTASE YDGI-RELATED"/>
    <property type="match status" value="1"/>
</dbReference>
<sequence>MKVSDAVSQRKSVREFLDTPVDNKLIQTLLEKSARAASGGNLQPWRIFVINNDTMKAFLKHLSEWTEPETPAYDIYPKDLTEPYKSARLKVAIDMYGLLGIGKEDKEARVKQMLKNFEFFGAPAGFFCYVDRQMGPPQWSDLGMFLQSFMLLAKEEGLDTCPQEAWSARPDSVSGFVGAGEELMLFCGMAIGYIDDTAP</sequence>
<dbReference type="Gene3D" id="3.40.109.10">
    <property type="entry name" value="NADH Oxidase"/>
    <property type="match status" value="1"/>
</dbReference>
<name>A0A381NEB7_9ZZZZ</name>
<proteinExistence type="inferred from homology"/>
<organism evidence="7">
    <name type="scientific">marine metagenome</name>
    <dbReference type="NCBI Taxonomy" id="408172"/>
    <lineage>
        <taxon>unclassified sequences</taxon>
        <taxon>metagenomes</taxon>
        <taxon>ecological metagenomes</taxon>
    </lineage>
</organism>
<dbReference type="CDD" id="cd02136">
    <property type="entry name" value="PnbA_NfnB-like"/>
    <property type="match status" value="1"/>
</dbReference>
<accession>A0A381NEB7</accession>
<feature type="domain" description="Nitroreductase" evidence="6">
    <location>
        <begin position="8"/>
        <end position="193"/>
    </location>
</feature>
<reference evidence="7" key="1">
    <citation type="submission" date="2018-05" db="EMBL/GenBank/DDBJ databases">
        <authorList>
            <person name="Lanie J.A."/>
            <person name="Ng W.-L."/>
            <person name="Kazmierczak K.M."/>
            <person name="Andrzejewski T.M."/>
            <person name="Davidsen T.M."/>
            <person name="Wayne K.J."/>
            <person name="Tettelin H."/>
            <person name="Glass J.I."/>
            <person name="Rusch D."/>
            <person name="Podicherti R."/>
            <person name="Tsui H.-C.T."/>
            <person name="Winkler M.E."/>
        </authorList>
    </citation>
    <scope>NUCLEOTIDE SEQUENCE</scope>
</reference>
<keyword evidence="3" id="KW-0285">Flavoprotein</keyword>
<evidence type="ECO:0000256" key="1">
    <source>
        <dbReference type="ARBA" id="ARBA00001917"/>
    </source>
</evidence>